<dbReference type="GeneID" id="11262463"/>
<organism evidence="1 2">
    <name type="scientific">Thermoproteus tenax (strain ATCC 35583 / DSM 2078 / JCM 9277 / NBRC 100435 / Kra 1)</name>
    <dbReference type="NCBI Taxonomy" id="768679"/>
    <lineage>
        <taxon>Archaea</taxon>
        <taxon>Thermoproteota</taxon>
        <taxon>Thermoprotei</taxon>
        <taxon>Thermoproteales</taxon>
        <taxon>Thermoproteaceae</taxon>
        <taxon>Thermoproteus</taxon>
    </lineage>
</organism>
<proteinExistence type="predicted"/>
<dbReference type="EMBL" id="FN869859">
    <property type="protein sequence ID" value="CCC82208.1"/>
    <property type="molecule type" value="Genomic_DNA"/>
</dbReference>
<dbReference type="HOGENOM" id="CLU_1640034_0_0_2"/>
<protein>
    <submittedName>
        <fullName evidence="1">Predicted ATPase with C-terminal metal-binding cluster</fullName>
    </submittedName>
</protein>
<evidence type="ECO:0000313" key="1">
    <source>
        <dbReference type="EMBL" id="CCC82208.1"/>
    </source>
</evidence>
<dbReference type="KEGG" id="ttn:TTX_1583"/>
<dbReference type="PATRIC" id="fig|768679.9.peg.1605"/>
<accession>G4RKW3</accession>
<keyword evidence="2" id="KW-1185">Reference proteome</keyword>
<dbReference type="PaxDb" id="768679-TTX_1583"/>
<reference evidence="1 2" key="1">
    <citation type="journal article" date="2011" name="PLoS ONE">
        <title>The complete genome sequence of Thermoproteus tenax: a physiologically versatile member of the Crenarchaeota.</title>
        <authorList>
            <person name="Siebers B."/>
            <person name="Zaparty M."/>
            <person name="Raddatz G."/>
            <person name="Tjaden B."/>
            <person name="Albers S.V."/>
            <person name="Bell S.D."/>
            <person name="Blombach F."/>
            <person name="Kletzin A."/>
            <person name="Kyrpides N."/>
            <person name="Lanz C."/>
            <person name="Plagens A."/>
            <person name="Rampp M."/>
            <person name="Rosinus A."/>
            <person name="von Jan M."/>
            <person name="Makarova K.S."/>
            <person name="Klenk H.P."/>
            <person name="Schuster S.C."/>
            <person name="Hensel R."/>
        </authorList>
    </citation>
    <scope>NUCLEOTIDE SEQUENCE [LARGE SCALE GENOMIC DNA]</scope>
    <source>
        <strain evidence="2">ATCC 35583 / DSM 2078 / JCM 9277 / NBRC 100435 / Kra 1</strain>
    </source>
</reference>
<gene>
    <name evidence="1" type="ordered locus">TTX_1583</name>
</gene>
<dbReference type="STRING" id="768679.TTX_1583"/>
<dbReference type="eggNOG" id="arCOG05574">
    <property type="taxonomic scope" value="Archaea"/>
</dbReference>
<sequence length="182" mass="20623">MDICVASGAKGGTGKTTFSFILGHILNYLYKDNIILINLSKIPYNIKTDLYISTDINEGGSLRVLDFPAFQMSDRYLLSLYLSCKNMVFVVDEDPYTAEIAEAFLRLLNNKNIAIIINMIIGKPSIKYLIKYRKISNIYLVPYDENIRIYRTEGLDPIRVRSPGVAKMIRAAVDIARRLNSS</sequence>
<dbReference type="InterPro" id="IPR027417">
    <property type="entry name" value="P-loop_NTPase"/>
</dbReference>
<name>G4RKW3_THETK</name>
<dbReference type="RefSeq" id="WP_014127462.1">
    <property type="nucleotide sequence ID" value="NC_016070.1"/>
</dbReference>
<dbReference type="Proteomes" id="UP000002654">
    <property type="component" value="Chromosome"/>
</dbReference>
<dbReference type="SUPFAM" id="SSF52540">
    <property type="entry name" value="P-loop containing nucleoside triphosphate hydrolases"/>
    <property type="match status" value="1"/>
</dbReference>
<evidence type="ECO:0000313" key="2">
    <source>
        <dbReference type="Proteomes" id="UP000002654"/>
    </source>
</evidence>
<dbReference type="AlphaFoldDB" id="G4RKW3"/>